<name>A0A077NS94_XENBV</name>
<protein>
    <submittedName>
        <fullName evidence="1">Uncharacterized protein</fullName>
    </submittedName>
</protein>
<dbReference type="EMBL" id="CBSV010000134">
    <property type="protein sequence ID" value="CDH01474.1"/>
    <property type="molecule type" value="Genomic_DNA"/>
</dbReference>
<evidence type="ECO:0000313" key="1">
    <source>
        <dbReference type="EMBL" id="CDH01474.1"/>
    </source>
</evidence>
<proteinExistence type="predicted"/>
<organism evidence="1">
    <name type="scientific">Xenorhabdus bovienii str. feltiae Moldova</name>
    <dbReference type="NCBI Taxonomy" id="1398200"/>
    <lineage>
        <taxon>Bacteria</taxon>
        <taxon>Pseudomonadati</taxon>
        <taxon>Pseudomonadota</taxon>
        <taxon>Gammaproteobacteria</taxon>
        <taxon>Enterobacterales</taxon>
        <taxon>Morganellaceae</taxon>
        <taxon>Xenorhabdus</taxon>
    </lineage>
</organism>
<gene>
    <name evidence="1" type="ORF">XBFM1_2190016</name>
</gene>
<sequence>MFSTYVIIKDRWSKYAYFGWSNSNIEIRIKRIKILNYLSWMEVLK</sequence>
<comment type="caution">
    <text evidence="1">The sequence shown here is derived from an EMBL/GenBank/DDBJ whole genome shotgun (WGS) entry which is preliminary data.</text>
</comment>
<accession>A0A077NS94</accession>
<dbReference type="Proteomes" id="UP000028487">
    <property type="component" value="Unassembled WGS sequence"/>
</dbReference>
<reference evidence="1" key="1">
    <citation type="submission" date="2013-07" db="EMBL/GenBank/DDBJ databases">
        <title>Sub-species coevolution in mutualistic symbiosis.</title>
        <authorList>
            <person name="Murfin K."/>
            <person name="Klassen J."/>
            <person name="Lee M."/>
            <person name="Forst S."/>
            <person name="Stock P."/>
            <person name="Goodrich-Blair H."/>
        </authorList>
    </citation>
    <scope>NUCLEOTIDE SEQUENCE [LARGE SCALE GENOMIC DNA]</scope>
    <source>
        <strain evidence="1">Feltiae Moldova</strain>
    </source>
</reference>
<dbReference type="HOGENOM" id="CLU_3207070_0_0_6"/>
<dbReference type="AlphaFoldDB" id="A0A077NS94"/>